<accession>A0A1B9F808</accession>
<organism evidence="5 6">
    <name type="scientific">Dissulfuribacter thermophilus</name>
    <dbReference type="NCBI Taxonomy" id="1156395"/>
    <lineage>
        <taxon>Bacteria</taxon>
        <taxon>Pseudomonadati</taxon>
        <taxon>Thermodesulfobacteriota</taxon>
        <taxon>Dissulfuribacteria</taxon>
        <taxon>Dissulfuribacterales</taxon>
        <taxon>Dissulfuribacteraceae</taxon>
        <taxon>Dissulfuribacter</taxon>
    </lineage>
</organism>
<dbReference type="NCBIfam" id="TIGR01730">
    <property type="entry name" value="RND_mfp"/>
    <property type="match status" value="1"/>
</dbReference>
<dbReference type="Gene3D" id="2.40.420.20">
    <property type="match status" value="1"/>
</dbReference>
<reference evidence="5 6" key="1">
    <citation type="submission" date="2016-06" db="EMBL/GenBank/DDBJ databases">
        <title>Respiratory ammonification of nitrate coupled to the oxidation of elemental sulfur in deep-sea autotrophic thermophilic bacteria.</title>
        <authorList>
            <person name="Slobodkina G.B."/>
            <person name="Mardanov A.V."/>
            <person name="Ravin N.V."/>
            <person name="Frolova A.A."/>
            <person name="Viryasiv M.B."/>
            <person name="Chernyh N.A."/>
            <person name="Bonch-Osmolovskaya E.A."/>
            <person name="Slobodkin A.I."/>
        </authorList>
    </citation>
    <scope>NUCLEOTIDE SEQUENCE [LARGE SCALE GENOMIC DNA]</scope>
    <source>
        <strain evidence="5 6">S69</strain>
    </source>
</reference>
<dbReference type="Pfam" id="PF25876">
    <property type="entry name" value="HH_MFP_RND"/>
    <property type="match status" value="1"/>
</dbReference>
<evidence type="ECO:0000256" key="1">
    <source>
        <dbReference type="ARBA" id="ARBA00009477"/>
    </source>
</evidence>
<comment type="similarity">
    <text evidence="1">Belongs to the membrane fusion protein (MFP) (TC 8.A.1) family.</text>
</comment>
<dbReference type="PANTHER" id="PTHR30469:SF15">
    <property type="entry name" value="HLYD FAMILY OF SECRETION PROTEINS"/>
    <property type="match status" value="1"/>
</dbReference>
<feature type="domain" description="Multidrug resistance protein MdtA-like barrel-sandwich hybrid" evidence="4">
    <location>
        <begin position="71"/>
        <end position="206"/>
    </location>
</feature>
<feature type="domain" description="Multidrug resistance protein MdtA-like alpha-helical hairpin" evidence="3">
    <location>
        <begin position="113"/>
        <end position="180"/>
    </location>
</feature>
<dbReference type="SUPFAM" id="SSF111369">
    <property type="entry name" value="HlyD-like secretion proteins"/>
    <property type="match status" value="1"/>
</dbReference>
<evidence type="ECO:0000313" key="6">
    <source>
        <dbReference type="Proteomes" id="UP000093080"/>
    </source>
</evidence>
<dbReference type="GO" id="GO:1990281">
    <property type="term" value="C:efflux pump complex"/>
    <property type="evidence" value="ECO:0007669"/>
    <property type="project" value="TreeGrafter"/>
</dbReference>
<keyword evidence="2" id="KW-0175">Coiled coil</keyword>
<protein>
    <submittedName>
        <fullName evidence="5">RND efflux system, membrane fusion protein CmeA</fullName>
    </submittedName>
</protein>
<dbReference type="RefSeq" id="WP_067616021.1">
    <property type="nucleotide sequence ID" value="NZ_MAGO01000002.1"/>
</dbReference>
<name>A0A1B9F808_9BACT</name>
<keyword evidence="6" id="KW-1185">Reference proteome</keyword>
<gene>
    <name evidence="5" type="ORF">DBT_0475</name>
</gene>
<dbReference type="PANTHER" id="PTHR30469">
    <property type="entry name" value="MULTIDRUG RESISTANCE PROTEIN MDTA"/>
    <property type="match status" value="1"/>
</dbReference>
<proteinExistence type="inferred from homology"/>
<evidence type="ECO:0000313" key="5">
    <source>
        <dbReference type="EMBL" id="OCC16013.1"/>
    </source>
</evidence>
<dbReference type="OrthoDB" id="176710at2"/>
<dbReference type="InterPro" id="IPR006143">
    <property type="entry name" value="RND_pump_MFP"/>
</dbReference>
<comment type="caution">
    <text evidence="5">The sequence shown here is derived from an EMBL/GenBank/DDBJ whole genome shotgun (WGS) entry which is preliminary data.</text>
</comment>
<dbReference type="InterPro" id="IPR058624">
    <property type="entry name" value="MdtA-like_HH"/>
</dbReference>
<dbReference type="AlphaFoldDB" id="A0A1B9F808"/>
<dbReference type="Proteomes" id="UP000093080">
    <property type="component" value="Unassembled WGS sequence"/>
</dbReference>
<sequence length="370" mass="41087">MSKANIKKGIFLVILVVLVVGGIKFIQKKKQELSQIPPPKEPIHVVDYATIREGNFSIEKYYLGTIRAKVTVEIAPRVSGHILEVRGREGDEVKKGDILVLIDDREERDRIKELSARVMAAKTALVTQEKIFKRDEKLFKEKAISQEALDISKKALDAARGELNALKASLETARTALSYTRLVAPFDGVITKRVQNPGDLAIPGKTVLEMEATDHGYYVEIKIPQDEVPLVFKGTRVFLRNGHSKNEIVQYVSRIHPSTGEGTLGIVEVDVATKPFGLPTGAVIDCRIEMGEVYGFKVPLRSILENTNSSYLYLIGNDLRVHIKKVRVLFEGEDYAVVSGPGLKDGDRVVVAQESALLRLHEGDKIKVSH</sequence>
<dbReference type="STRING" id="1156395.DBT_0475"/>
<dbReference type="GO" id="GO:0015562">
    <property type="term" value="F:efflux transmembrane transporter activity"/>
    <property type="evidence" value="ECO:0007669"/>
    <property type="project" value="TreeGrafter"/>
</dbReference>
<dbReference type="Pfam" id="PF25917">
    <property type="entry name" value="BSH_RND"/>
    <property type="match status" value="1"/>
</dbReference>
<evidence type="ECO:0000259" key="3">
    <source>
        <dbReference type="Pfam" id="PF25876"/>
    </source>
</evidence>
<feature type="coiled-coil region" evidence="2">
    <location>
        <begin position="149"/>
        <end position="176"/>
    </location>
</feature>
<dbReference type="InterPro" id="IPR058625">
    <property type="entry name" value="MdtA-like_BSH"/>
</dbReference>
<dbReference type="EMBL" id="MAGO01000002">
    <property type="protein sequence ID" value="OCC16013.1"/>
    <property type="molecule type" value="Genomic_DNA"/>
</dbReference>
<dbReference type="Gene3D" id="2.40.30.170">
    <property type="match status" value="1"/>
</dbReference>
<dbReference type="Gene3D" id="1.10.287.470">
    <property type="entry name" value="Helix hairpin bin"/>
    <property type="match status" value="1"/>
</dbReference>
<evidence type="ECO:0000256" key="2">
    <source>
        <dbReference type="SAM" id="Coils"/>
    </source>
</evidence>
<evidence type="ECO:0000259" key="4">
    <source>
        <dbReference type="Pfam" id="PF25917"/>
    </source>
</evidence>
<dbReference type="Gene3D" id="2.40.50.100">
    <property type="match status" value="1"/>
</dbReference>